<evidence type="ECO:0000256" key="5">
    <source>
        <dbReference type="ARBA" id="ARBA00012518"/>
    </source>
</evidence>
<dbReference type="AlphaFoldDB" id="A0A8X8XF05"/>
<dbReference type="GO" id="GO:0009298">
    <property type="term" value="P:GDP-mannose biosynthetic process"/>
    <property type="evidence" value="ECO:0007669"/>
    <property type="project" value="InterPro"/>
</dbReference>
<dbReference type="Gene3D" id="1.10.441.10">
    <property type="entry name" value="Phosphomannose Isomerase, domain 2"/>
    <property type="match status" value="1"/>
</dbReference>
<dbReference type="InterPro" id="IPR016169">
    <property type="entry name" value="FAD-bd_PCMH_sub2"/>
</dbReference>
<accession>A0A8X8XF05</accession>
<dbReference type="EC" id="1.3.1.98" evidence="5"/>
<evidence type="ECO:0000256" key="9">
    <source>
        <dbReference type="ARBA" id="ARBA00022827"/>
    </source>
</evidence>
<reference evidence="19" key="2">
    <citation type="submission" date="2020-08" db="EMBL/GenBank/DDBJ databases">
        <title>Plant Genome Project.</title>
        <authorList>
            <person name="Zhang R.-G."/>
        </authorList>
    </citation>
    <scope>NUCLEOTIDE SEQUENCE</scope>
    <source>
        <strain evidence="19">Huo1</strain>
        <tissue evidence="19">Leaf</tissue>
    </source>
</reference>
<keyword evidence="15" id="KW-0961">Cell wall biogenesis/degradation</keyword>
<evidence type="ECO:0000259" key="17">
    <source>
        <dbReference type="Pfam" id="PF01565"/>
    </source>
</evidence>
<comment type="catalytic activity">
    <reaction evidence="16">
        <text>UDP-N-acetyl-alpha-D-muramate + NADP(+) = UDP-N-acetyl-3-O-(1-carboxyvinyl)-alpha-D-glucosamine + NADPH + H(+)</text>
        <dbReference type="Rhea" id="RHEA:12248"/>
        <dbReference type="ChEBI" id="CHEBI:15378"/>
        <dbReference type="ChEBI" id="CHEBI:57783"/>
        <dbReference type="ChEBI" id="CHEBI:58349"/>
        <dbReference type="ChEBI" id="CHEBI:68483"/>
        <dbReference type="ChEBI" id="CHEBI:70757"/>
        <dbReference type="EC" id="1.3.1.98"/>
    </reaction>
</comment>
<dbReference type="Proteomes" id="UP000298416">
    <property type="component" value="Unassembled WGS sequence"/>
</dbReference>
<keyword evidence="8" id="KW-0285">Flavoprotein</keyword>
<dbReference type="InterPro" id="IPR011601">
    <property type="entry name" value="MurB_C"/>
</dbReference>
<dbReference type="Pfam" id="PF01565">
    <property type="entry name" value="FAD_binding_4"/>
    <property type="match status" value="1"/>
</dbReference>
<keyword evidence="6" id="KW-0963">Cytoplasm</keyword>
<evidence type="ECO:0000313" key="20">
    <source>
        <dbReference type="Proteomes" id="UP000298416"/>
    </source>
</evidence>
<evidence type="ECO:0000259" key="18">
    <source>
        <dbReference type="Pfam" id="PF02873"/>
    </source>
</evidence>
<evidence type="ECO:0000256" key="4">
    <source>
        <dbReference type="ARBA" id="ARBA00004752"/>
    </source>
</evidence>
<dbReference type="HAMAP" id="MF_00037">
    <property type="entry name" value="MurB"/>
    <property type="match status" value="1"/>
</dbReference>
<protein>
    <recommendedName>
        <fullName evidence="5">UDP-N-acetylmuramate dehydrogenase</fullName>
        <ecNumber evidence="5">1.3.1.98</ecNumber>
    </recommendedName>
</protein>
<evidence type="ECO:0000256" key="6">
    <source>
        <dbReference type="ARBA" id="ARBA00022490"/>
    </source>
</evidence>
<evidence type="ECO:0000256" key="7">
    <source>
        <dbReference type="ARBA" id="ARBA00022618"/>
    </source>
</evidence>
<comment type="cofactor">
    <cofactor evidence="1">
        <name>FAD</name>
        <dbReference type="ChEBI" id="CHEBI:57692"/>
    </cofactor>
</comment>
<dbReference type="GO" id="GO:0005829">
    <property type="term" value="C:cytosol"/>
    <property type="evidence" value="ECO:0007669"/>
    <property type="project" value="TreeGrafter"/>
</dbReference>
<evidence type="ECO:0000313" key="19">
    <source>
        <dbReference type="EMBL" id="KAG6412450.1"/>
    </source>
</evidence>
<evidence type="ECO:0000256" key="15">
    <source>
        <dbReference type="ARBA" id="ARBA00023316"/>
    </source>
</evidence>
<dbReference type="GO" id="GO:0071555">
    <property type="term" value="P:cell wall organization"/>
    <property type="evidence" value="ECO:0007669"/>
    <property type="project" value="UniProtKB-KW"/>
</dbReference>
<evidence type="ECO:0000256" key="2">
    <source>
        <dbReference type="ARBA" id="ARBA00003921"/>
    </source>
</evidence>
<gene>
    <name evidence="19" type="ORF">SASPL_125129</name>
</gene>
<dbReference type="Gene3D" id="2.60.120.10">
    <property type="entry name" value="Jelly Rolls"/>
    <property type="match status" value="1"/>
</dbReference>
<proteinExistence type="inferred from homology"/>
<keyword evidence="13" id="KW-0560">Oxidoreductase</keyword>
<evidence type="ECO:0000256" key="14">
    <source>
        <dbReference type="ARBA" id="ARBA00023306"/>
    </source>
</evidence>
<dbReference type="PANTHER" id="PTHR21071">
    <property type="entry name" value="UDP-N-ACETYLENOLPYRUVOYLGLUCOSAMINE REDUCTASE"/>
    <property type="match status" value="1"/>
</dbReference>
<dbReference type="InterPro" id="IPR011051">
    <property type="entry name" value="RmlC_Cupin_sf"/>
</dbReference>
<comment type="function">
    <text evidence="2">Cell wall formation.</text>
</comment>
<dbReference type="EMBL" id="PNBA02000009">
    <property type="protein sequence ID" value="KAG6412450.1"/>
    <property type="molecule type" value="Genomic_DNA"/>
</dbReference>
<dbReference type="InterPro" id="IPR036318">
    <property type="entry name" value="FAD-bd_PCMH-like_sf"/>
</dbReference>
<keyword evidence="7" id="KW-0132">Cell division</keyword>
<dbReference type="GO" id="GO:0004476">
    <property type="term" value="F:mannose-6-phosphate isomerase activity"/>
    <property type="evidence" value="ECO:0007669"/>
    <property type="project" value="InterPro"/>
</dbReference>
<evidence type="ECO:0000256" key="1">
    <source>
        <dbReference type="ARBA" id="ARBA00001974"/>
    </source>
</evidence>
<dbReference type="InterPro" id="IPR006094">
    <property type="entry name" value="Oxid_FAD_bind_N"/>
</dbReference>
<organism evidence="19">
    <name type="scientific">Salvia splendens</name>
    <name type="common">Scarlet sage</name>
    <dbReference type="NCBI Taxonomy" id="180675"/>
    <lineage>
        <taxon>Eukaryota</taxon>
        <taxon>Viridiplantae</taxon>
        <taxon>Streptophyta</taxon>
        <taxon>Embryophyta</taxon>
        <taxon>Tracheophyta</taxon>
        <taxon>Spermatophyta</taxon>
        <taxon>Magnoliopsida</taxon>
        <taxon>eudicotyledons</taxon>
        <taxon>Gunneridae</taxon>
        <taxon>Pentapetalae</taxon>
        <taxon>asterids</taxon>
        <taxon>lamiids</taxon>
        <taxon>Lamiales</taxon>
        <taxon>Lamiaceae</taxon>
        <taxon>Nepetoideae</taxon>
        <taxon>Mentheae</taxon>
        <taxon>Salviinae</taxon>
        <taxon>Salvia</taxon>
        <taxon>Salvia subgen. Calosphace</taxon>
        <taxon>core Calosphace</taxon>
    </lineage>
</organism>
<evidence type="ECO:0000256" key="3">
    <source>
        <dbReference type="ARBA" id="ARBA00004496"/>
    </source>
</evidence>
<reference evidence="19" key="1">
    <citation type="submission" date="2018-01" db="EMBL/GenBank/DDBJ databases">
        <authorList>
            <person name="Mao J.F."/>
        </authorList>
    </citation>
    <scope>NUCLEOTIDE SEQUENCE</scope>
    <source>
        <strain evidence="19">Huo1</strain>
        <tissue evidence="19">Leaf</tissue>
    </source>
</reference>
<keyword evidence="9" id="KW-0274">FAD</keyword>
<feature type="domain" description="FAD linked oxidase N-terminal" evidence="17">
    <location>
        <begin position="69"/>
        <end position="129"/>
    </location>
</feature>
<dbReference type="SUPFAM" id="SSF56194">
    <property type="entry name" value="Uridine diphospho-N-Acetylenolpyruvylglucosamine reductase, MurB, C-terminal domain"/>
    <property type="match status" value="1"/>
</dbReference>
<dbReference type="InterPro" id="IPR036635">
    <property type="entry name" value="MurB_C_sf"/>
</dbReference>
<dbReference type="GO" id="GO:0008762">
    <property type="term" value="F:UDP-N-acetylmuramate dehydrogenase activity"/>
    <property type="evidence" value="ECO:0007669"/>
    <property type="project" value="UniProtKB-EC"/>
</dbReference>
<dbReference type="GO" id="GO:0008360">
    <property type="term" value="P:regulation of cell shape"/>
    <property type="evidence" value="ECO:0007669"/>
    <property type="project" value="UniProtKB-KW"/>
</dbReference>
<evidence type="ECO:0000256" key="16">
    <source>
        <dbReference type="ARBA" id="ARBA00048914"/>
    </source>
</evidence>
<comment type="subcellular location">
    <subcellularLocation>
        <location evidence="3">Cytoplasm</location>
    </subcellularLocation>
</comment>
<keyword evidence="20" id="KW-1185">Reference proteome</keyword>
<dbReference type="Gene3D" id="3.90.78.10">
    <property type="entry name" value="UDP-N-acetylenolpyruvoylglucosamine reductase, C-terminal domain"/>
    <property type="match status" value="1"/>
</dbReference>
<dbReference type="SUPFAM" id="SSF56176">
    <property type="entry name" value="FAD-binding/transporter-associated domain-like"/>
    <property type="match status" value="1"/>
</dbReference>
<dbReference type="SUPFAM" id="SSF51182">
    <property type="entry name" value="RmlC-like cupins"/>
    <property type="match status" value="1"/>
</dbReference>
<dbReference type="Pfam" id="PF02873">
    <property type="entry name" value="MurB_C"/>
    <property type="match status" value="1"/>
</dbReference>
<dbReference type="GO" id="GO:0050660">
    <property type="term" value="F:flavin adenine dinucleotide binding"/>
    <property type="evidence" value="ECO:0007669"/>
    <property type="project" value="InterPro"/>
</dbReference>
<keyword evidence="10" id="KW-0521">NADP</keyword>
<keyword evidence="12" id="KW-0573">Peptidoglycan synthesis</keyword>
<dbReference type="InterPro" id="IPR003170">
    <property type="entry name" value="MurB"/>
</dbReference>
<keyword evidence="11" id="KW-0133">Cell shape</keyword>
<evidence type="ECO:0000256" key="8">
    <source>
        <dbReference type="ARBA" id="ARBA00022630"/>
    </source>
</evidence>
<evidence type="ECO:0000256" key="10">
    <source>
        <dbReference type="ARBA" id="ARBA00022857"/>
    </source>
</evidence>
<evidence type="ECO:0000256" key="11">
    <source>
        <dbReference type="ARBA" id="ARBA00022960"/>
    </source>
</evidence>
<keyword evidence="14" id="KW-0131">Cell cycle</keyword>
<dbReference type="GO" id="GO:0051301">
    <property type="term" value="P:cell division"/>
    <property type="evidence" value="ECO:0007669"/>
    <property type="project" value="UniProtKB-KW"/>
</dbReference>
<dbReference type="InterPro" id="IPR014710">
    <property type="entry name" value="RmlC-like_jellyroll"/>
</dbReference>
<evidence type="ECO:0000256" key="13">
    <source>
        <dbReference type="ARBA" id="ARBA00023002"/>
    </source>
</evidence>
<dbReference type="PRINTS" id="PR00714">
    <property type="entry name" value="MAN6PISMRASE"/>
</dbReference>
<sequence>MLPALLNIDCSLNGSRAPHLIRGEKLLSTWRIGGCPCNCKYLVQVSDHHQLLATAMSKRNEPCLYRAGSGYPFNRPALQTANEGFSGLELAAGTVGGATYMNAGANGQETADAVESVEIMTRDGEYMTLNRSELGFVYRWSSFRDMKELAAITAVTFKLKVSESAKKNQQIYLESQPLEETSAGSVFCNPERTDLSAAQLIERAGLKGCRVGGDVISEKHANFFINRGGATSGDMLRLMDFAKEAVWRQFGVELHEEEIKSVLQNVPEITEVVGTASANQVLCLSKEDGEKKRKDVLRSLFTKLMSASKAIISDAVSKLINRLNIKRKLGKQYPGEVGVIASFLFNYVKLKVGEAIYLGANEPHAYLRDQCILPQGASTVFPAIPGPFVFVVVKGKGTMRQAFLEEMVGEGDVLFTPANAQISVRTENYSGLILCKAGVRSRFLSSKCVCFFPPFSCVHVLLPAVL</sequence>
<comment type="caution">
    <text evidence="19">The sequence shown here is derived from an EMBL/GenBank/DDBJ whole genome shotgun (WGS) entry which is preliminary data.</text>
</comment>
<name>A0A8X8XF05_SALSN</name>
<dbReference type="PANTHER" id="PTHR21071:SF4">
    <property type="entry name" value="UDP-N-ACETYLENOLPYRUVOYLGLUCOSAMINE REDUCTASE"/>
    <property type="match status" value="1"/>
</dbReference>
<feature type="domain" description="UDP-N-acetylenolpyruvoylglucosamine reductase C-terminal" evidence="18">
    <location>
        <begin position="161"/>
        <end position="257"/>
    </location>
</feature>
<dbReference type="InterPro" id="IPR016305">
    <property type="entry name" value="Mannose-6-P_Isomerase"/>
</dbReference>
<dbReference type="Gene3D" id="3.30.465.10">
    <property type="match status" value="1"/>
</dbReference>
<evidence type="ECO:0000256" key="12">
    <source>
        <dbReference type="ARBA" id="ARBA00022984"/>
    </source>
</evidence>
<comment type="pathway">
    <text evidence="4">Cell wall biogenesis; peptidoglycan biosynthesis.</text>
</comment>